<feature type="compositionally biased region" description="Polar residues" evidence="1">
    <location>
        <begin position="160"/>
        <end position="169"/>
    </location>
</feature>
<sequence>MNTPIKIKHIFIVIYFTLSGCSFFEGSVQTCNEPQEYQESISVPALIVPDSLKNLQDRSVFNIPDVFATKSFNQKRNNAPKISNNTAAVNKTVNKIENIKDDELSELLELIDQTIEYRTLSQYSLAYDSSAIGFDVEESLGPCAEDPPNYFDEGVKPRSMPSQADTKSSNRSKEANKEKSRRQKRKEARQQRKTDQQQAEEAEKDTSPEDSEVEEDKGISVESVFKNATSAAIGLYTGGVFGGTSLSGGQSIIPSKPTKPGDDEIIDETDPTAVADKVRNLALLDPALNDEQRIFIQNMTDEQILEMVGVIMNQTQNQDTDESTPTDGKIIDEAGEDVIEEEKSRWQKRKEARQQQRAEKQAQKN</sequence>
<feature type="region of interest" description="Disordered" evidence="1">
    <location>
        <begin position="143"/>
        <end position="218"/>
    </location>
</feature>
<dbReference type="AlphaFoldDB" id="A0A381SA69"/>
<dbReference type="PROSITE" id="PS51257">
    <property type="entry name" value="PROKAR_LIPOPROTEIN"/>
    <property type="match status" value="1"/>
</dbReference>
<feature type="compositionally biased region" description="Acidic residues" evidence="1">
    <location>
        <begin position="198"/>
        <end position="215"/>
    </location>
</feature>
<dbReference type="EMBL" id="UINC01002858">
    <property type="protein sequence ID" value="SVA00995.1"/>
    <property type="molecule type" value="Genomic_DNA"/>
</dbReference>
<proteinExistence type="predicted"/>
<name>A0A381SA69_9ZZZZ</name>
<gene>
    <name evidence="2" type="ORF">METZ01_LOCUS53849</name>
</gene>
<feature type="compositionally biased region" description="Basic and acidic residues" evidence="1">
    <location>
        <begin position="352"/>
        <end position="365"/>
    </location>
</feature>
<organism evidence="2">
    <name type="scientific">marine metagenome</name>
    <dbReference type="NCBI Taxonomy" id="408172"/>
    <lineage>
        <taxon>unclassified sequences</taxon>
        <taxon>metagenomes</taxon>
        <taxon>ecological metagenomes</taxon>
    </lineage>
</organism>
<protein>
    <submittedName>
        <fullName evidence="2">Uncharacterized protein</fullName>
    </submittedName>
</protein>
<accession>A0A381SA69</accession>
<evidence type="ECO:0000313" key="2">
    <source>
        <dbReference type="EMBL" id="SVA00995.1"/>
    </source>
</evidence>
<reference evidence="2" key="1">
    <citation type="submission" date="2018-05" db="EMBL/GenBank/DDBJ databases">
        <authorList>
            <person name="Lanie J.A."/>
            <person name="Ng W.-L."/>
            <person name="Kazmierczak K.M."/>
            <person name="Andrzejewski T.M."/>
            <person name="Davidsen T.M."/>
            <person name="Wayne K.J."/>
            <person name="Tettelin H."/>
            <person name="Glass J.I."/>
            <person name="Rusch D."/>
            <person name="Podicherti R."/>
            <person name="Tsui H.-C.T."/>
            <person name="Winkler M.E."/>
        </authorList>
    </citation>
    <scope>NUCLEOTIDE SEQUENCE</scope>
</reference>
<feature type="region of interest" description="Disordered" evidence="1">
    <location>
        <begin position="316"/>
        <end position="365"/>
    </location>
</feature>
<evidence type="ECO:0000256" key="1">
    <source>
        <dbReference type="SAM" id="MobiDB-lite"/>
    </source>
</evidence>